<evidence type="ECO:0000313" key="1">
    <source>
        <dbReference type="EMBL" id="KIL67180.1"/>
    </source>
</evidence>
<evidence type="ECO:0000313" key="2">
    <source>
        <dbReference type="Proteomes" id="UP000054549"/>
    </source>
</evidence>
<reference evidence="1 2" key="1">
    <citation type="submission" date="2014-04" db="EMBL/GenBank/DDBJ databases">
        <title>Evolutionary Origins and Diversification of the Mycorrhizal Mutualists.</title>
        <authorList>
            <consortium name="DOE Joint Genome Institute"/>
            <consortium name="Mycorrhizal Genomics Consortium"/>
            <person name="Kohler A."/>
            <person name="Kuo A."/>
            <person name="Nagy L.G."/>
            <person name="Floudas D."/>
            <person name="Copeland A."/>
            <person name="Barry K.W."/>
            <person name="Cichocki N."/>
            <person name="Veneault-Fourrey C."/>
            <person name="LaButti K."/>
            <person name="Lindquist E.A."/>
            <person name="Lipzen A."/>
            <person name="Lundell T."/>
            <person name="Morin E."/>
            <person name="Murat C."/>
            <person name="Riley R."/>
            <person name="Ohm R."/>
            <person name="Sun H."/>
            <person name="Tunlid A."/>
            <person name="Henrissat B."/>
            <person name="Grigoriev I.V."/>
            <person name="Hibbett D.S."/>
            <person name="Martin F."/>
        </authorList>
    </citation>
    <scope>NUCLEOTIDE SEQUENCE [LARGE SCALE GENOMIC DNA]</scope>
    <source>
        <strain evidence="1 2">Koide BX008</strain>
    </source>
</reference>
<protein>
    <submittedName>
        <fullName evidence="1">Uncharacterized protein</fullName>
    </submittedName>
</protein>
<dbReference type="Proteomes" id="UP000054549">
    <property type="component" value="Unassembled WGS sequence"/>
</dbReference>
<gene>
    <name evidence="1" type="ORF">M378DRAFT_332080</name>
</gene>
<organism evidence="1 2">
    <name type="scientific">Amanita muscaria (strain Koide BX008)</name>
    <dbReference type="NCBI Taxonomy" id="946122"/>
    <lineage>
        <taxon>Eukaryota</taxon>
        <taxon>Fungi</taxon>
        <taxon>Dikarya</taxon>
        <taxon>Basidiomycota</taxon>
        <taxon>Agaricomycotina</taxon>
        <taxon>Agaricomycetes</taxon>
        <taxon>Agaricomycetidae</taxon>
        <taxon>Agaricales</taxon>
        <taxon>Pluteineae</taxon>
        <taxon>Amanitaceae</taxon>
        <taxon>Amanita</taxon>
    </lineage>
</organism>
<dbReference type="HOGENOM" id="CLU_2319787_0_0_1"/>
<sequence length="99" mass="10655">MFLRYFQPLVDICSDFSLSIDNLSASTTTIQKQAISILDASQNNVDHQAYLLSAVEACTRHFGPISVEYGVLQSSQETSGSPQALGAGLVRFVASLRAS</sequence>
<keyword evidence="2" id="KW-1185">Reference proteome</keyword>
<accession>A0A0C2SUS2</accession>
<dbReference type="AlphaFoldDB" id="A0A0C2SUS2"/>
<dbReference type="EMBL" id="KN818233">
    <property type="protein sequence ID" value="KIL67180.1"/>
    <property type="molecule type" value="Genomic_DNA"/>
</dbReference>
<proteinExistence type="predicted"/>
<name>A0A0C2SUS2_AMAMK</name>
<dbReference type="InParanoid" id="A0A0C2SUS2"/>